<dbReference type="InterPro" id="IPR004507">
    <property type="entry name" value="UbiX-like"/>
</dbReference>
<feature type="binding site" evidence="7">
    <location>
        <begin position="87"/>
        <end position="90"/>
    </location>
    <ligand>
        <name>FMN</name>
        <dbReference type="ChEBI" id="CHEBI:58210"/>
    </ligand>
</feature>
<keyword evidence="10" id="KW-1185">Reference proteome</keyword>
<evidence type="ECO:0000256" key="2">
    <source>
        <dbReference type="ARBA" id="ARBA00022630"/>
    </source>
</evidence>
<dbReference type="GO" id="GO:0016831">
    <property type="term" value="F:carboxy-lyase activity"/>
    <property type="evidence" value="ECO:0007669"/>
    <property type="project" value="TreeGrafter"/>
</dbReference>
<evidence type="ECO:0000256" key="7">
    <source>
        <dbReference type="HAMAP-Rule" id="MF_01984"/>
    </source>
</evidence>
<dbReference type="SUPFAM" id="SSF52507">
    <property type="entry name" value="Homo-oligomeric flavin-containing Cys decarboxylases, HFCD"/>
    <property type="match status" value="1"/>
</dbReference>
<dbReference type="FunFam" id="3.40.50.1950:FF:000001">
    <property type="entry name" value="Flavin prenyltransferase UbiX"/>
    <property type="match status" value="1"/>
</dbReference>
<dbReference type="HAMAP" id="MF_01984">
    <property type="entry name" value="ubiX_pad"/>
    <property type="match status" value="1"/>
</dbReference>
<accession>A0A0A7RZY9</accession>
<reference evidence="9 10" key="1">
    <citation type="journal article" date="2014" name="Appl. Environ. Microbiol.">
        <title>Gut symbionts from distinct hosts exhibit genotoxic activity via divergent colibactin biosynthetic pathways.</title>
        <authorList>
            <person name="Engel P."/>
            <person name="Vizcaino M.I."/>
            <person name="Crawford J.M."/>
        </authorList>
    </citation>
    <scope>NUCLEOTIDE SEQUENCE [LARGE SCALE GENOMIC DNA]</scope>
    <source>
        <strain evidence="9 10">PEB0191</strain>
    </source>
</reference>
<comment type="similarity">
    <text evidence="6 7">Belongs to the UbiX/PAD1 family.</text>
</comment>
<feature type="binding site" evidence="7">
    <location>
        <position position="36"/>
    </location>
    <ligand>
        <name>FMN</name>
        <dbReference type="ChEBI" id="CHEBI:58210"/>
    </ligand>
</feature>
<keyword evidence="2 7" id="KW-0285">Flavoprotein</keyword>
<evidence type="ECO:0000256" key="1">
    <source>
        <dbReference type="ARBA" id="ARBA00022602"/>
    </source>
</evidence>
<dbReference type="STRING" id="1267021.FPB0191_00972"/>
<evidence type="ECO:0000259" key="8">
    <source>
        <dbReference type="Pfam" id="PF02441"/>
    </source>
</evidence>
<evidence type="ECO:0000313" key="10">
    <source>
        <dbReference type="Proteomes" id="UP000030901"/>
    </source>
</evidence>
<dbReference type="GO" id="GO:0106141">
    <property type="term" value="F:flavin prenyltransferase activity"/>
    <property type="evidence" value="ECO:0007669"/>
    <property type="project" value="UniProtKB-EC"/>
</dbReference>
<dbReference type="InterPro" id="IPR003382">
    <property type="entry name" value="Flavoprotein"/>
</dbReference>
<dbReference type="KEGG" id="fpp:FPB0191_00972"/>
<organism evidence="9 10">
    <name type="scientific">Frischella perrara</name>
    <dbReference type="NCBI Taxonomy" id="1267021"/>
    <lineage>
        <taxon>Bacteria</taxon>
        <taxon>Pseudomonadati</taxon>
        <taxon>Pseudomonadota</taxon>
        <taxon>Gammaproteobacteria</taxon>
        <taxon>Orbales</taxon>
        <taxon>Orbaceae</taxon>
        <taxon>Frischella</taxon>
    </lineage>
</organism>
<dbReference type="EC" id="2.5.1.129" evidence="7"/>
<name>A0A0A7RZY9_FRIPE</name>
<feature type="binding site" evidence="7">
    <location>
        <position position="122"/>
    </location>
    <ligand>
        <name>FMN</name>
        <dbReference type="ChEBI" id="CHEBI:58210"/>
    </ligand>
</feature>
<feature type="binding site" evidence="7">
    <location>
        <position position="152"/>
    </location>
    <ligand>
        <name>dimethylallyl phosphate</name>
        <dbReference type="ChEBI" id="CHEBI:88052"/>
    </ligand>
</feature>
<comment type="function">
    <text evidence="7">Flavin prenyltransferase that catalyzes the synthesis of the prenylated FMN cofactor (prenyl-FMN) for 4-hydroxy-3-polyprenylbenzoic acid decarboxylase UbiD. The prenyltransferase is metal-independent and links a dimethylallyl moiety from dimethylallyl monophosphate (DMAP) to the flavin N5 and C6 atoms of FMN.</text>
</comment>
<evidence type="ECO:0000256" key="5">
    <source>
        <dbReference type="ARBA" id="ARBA00050612"/>
    </source>
</evidence>
<feature type="binding site" evidence="7">
    <location>
        <position position="168"/>
    </location>
    <ligand>
        <name>dimethylallyl phosphate</name>
        <dbReference type="ChEBI" id="CHEBI:88052"/>
    </ligand>
</feature>
<dbReference type="Pfam" id="PF02441">
    <property type="entry name" value="Flavoprotein"/>
    <property type="match status" value="1"/>
</dbReference>
<feature type="domain" description="Flavoprotein" evidence="8">
    <location>
        <begin position="3"/>
        <end position="168"/>
    </location>
</feature>
<dbReference type="NCBIfam" id="NF004685">
    <property type="entry name" value="PRK06029.1"/>
    <property type="match status" value="1"/>
</dbReference>
<gene>
    <name evidence="7" type="primary">ubiX</name>
    <name evidence="9" type="ORF">FPB0191_00972</name>
</gene>
<keyword evidence="4 7" id="KW-0808">Transferase</keyword>
<dbReference type="Proteomes" id="UP000030901">
    <property type="component" value="Chromosome"/>
</dbReference>
<evidence type="ECO:0000256" key="4">
    <source>
        <dbReference type="ARBA" id="ARBA00022679"/>
    </source>
</evidence>
<keyword evidence="1 7" id="KW-0637">Prenyltransferase</keyword>
<comment type="catalytic activity">
    <reaction evidence="5 7">
        <text>dimethylallyl phosphate + FMNH2 = prenylated FMNH2 + phosphate</text>
        <dbReference type="Rhea" id="RHEA:37743"/>
        <dbReference type="ChEBI" id="CHEBI:43474"/>
        <dbReference type="ChEBI" id="CHEBI:57618"/>
        <dbReference type="ChEBI" id="CHEBI:87467"/>
        <dbReference type="ChEBI" id="CHEBI:88052"/>
        <dbReference type="EC" id="2.5.1.129"/>
    </reaction>
</comment>
<proteinExistence type="inferred from homology"/>
<keyword evidence="3 7" id="KW-0288">FMN</keyword>
<dbReference type="NCBIfam" id="TIGR00421">
    <property type="entry name" value="ubiX_pad"/>
    <property type="match status" value="1"/>
</dbReference>
<feature type="binding site" evidence="7">
    <location>
        <begin position="10"/>
        <end position="12"/>
    </location>
    <ligand>
        <name>FMN</name>
        <dbReference type="ChEBI" id="CHEBI:58210"/>
    </ligand>
</feature>
<evidence type="ECO:0000313" key="9">
    <source>
        <dbReference type="EMBL" id="AJA44798.1"/>
    </source>
</evidence>
<dbReference type="PANTHER" id="PTHR43374">
    <property type="entry name" value="FLAVIN PRENYLTRANSFERASE"/>
    <property type="match status" value="1"/>
</dbReference>
<dbReference type="Gene3D" id="3.40.50.1950">
    <property type="entry name" value="Flavin prenyltransferase-like"/>
    <property type="match status" value="1"/>
</dbReference>
<dbReference type="EMBL" id="CP009056">
    <property type="protein sequence ID" value="AJA44798.1"/>
    <property type="molecule type" value="Genomic_DNA"/>
</dbReference>
<evidence type="ECO:0000256" key="6">
    <source>
        <dbReference type="ARBA" id="ARBA00060793"/>
    </source>
</evidence>
<dbReference type="HOGENOM" id="CLU_074522_0_1_6"/>
<sequence>MLHIIVAITGATGAPLAVKVIQQLKELNVNVHLVVSKWGKVTINHECDISYQQLCDMVDVVYSNHDQGATISSGSFKTDGMIIVPCSMKTLAAIRCGFADNLISRAADVILKERRKLVIVPRETPLSTIHLDNLHYLSQLGVTIVPPNPAFYHQPKTIDDILTHISVRILDQFNLTHPAAKIWQGLNATDNK</sequence>
<dbReference type="InterPro" id="IPR036551">
    <property type="entry name" value="Flavin_trans-like"/>
</dbReference>
<dbReference type="PANTHER" id="PTHR43374:SF1">
    <property type="entry name" value="FLAVIN PRENYLTRANSFERASE PAD1, MITOCHONDRIAL"/>
    <property type="match status" value="1"/>
</dbReference>
<keyword evidence="9" id="KW-0456">Lyase</keyword>
<comment type="caution">
    <text evidence="7">Lacks conserved residue(s) required for the propagation of feature annotation.</text>
</comment>
<protein>
    <recommendedName>
        <fullName evidence="7">Flavin prenyltransferase UbiX</fullName>
        <ecNumber evidence="7">2.5.1.129</ecNumber>
    </recommendedName>
</protein>
<dbReference type="AlphaFoldDB" id="A0A0A7RZY9"/>
<evidence type="ECO:0000256" key="3">
    <source>
        <dbReference type="ARBA" id="ARBA00022643"/>
    </source>
</evidence>